<dbReference type="SUPFAM" id="SSF48239">
    <property type="entry name" value="Terpenoid cyclases/Protein prenyltransferases"/>
    <property type="match status" value="1"/>
</dbReference>
<gene>
    <name evidence="1" type="ORF">NA66_1003156</name>
</gene>
<dbReference type="InterPro" id="IPR008930">
    <property type="entry name" value="Terpenoid_cyclase/PrenylTrfase"/>
</dbReference>
<organism evidence="1 2">
    <name type="scientific">Burkholderia pyrrocinia</name>
    <name type="common">Pseudomonas pyrrocinia</name>
    <dbReference type="NCBI Taxonomy" id="60550"/>
    <lineage>
        <taxon>Bacteria</taxon>
        <taxon>Pseudomonadati</taxon>
        <taxon>Pseudomonadota</taxon>
        <taxon>Betaproteobacteria</taxon>
        <taxon>Burkholderiales</taxon>
        <taxon>Burkholderiaceae</taxon>
        <taxon>Burkholderia</taxon>
        <taxon>Burkholderia cepacia complex</taxon>
    </lineage>
</organism>
<reference evidence="1 2" key="1">
    <citation type="submission" date="2018-05" db="EMBL/GenBank/DDBJ databases">
        <title>Comparative genomics of bacterial root endophytes of switchgrass collected from native prairies over two seasons.</title>
        <authorList>
            <person name="Tang Y."/>
        </authorList>
    </citation>
    <scope>NUCLEOTIDE SEQUENCE [LARGE SCALE GENOMIC DNA]</scope>
    <source>
        <strain evidence="1 2">NFIX32</strain>
    </source>
</reference>
<dbReference type="Proteomes" id="UP000247755">
    <property type="component" value="Unassembled WGS sequence"/>
</dbReference>
<sequence>MTEFPDPAAVADGLLAHCQRHDYAGHDPFDGLNSRLFRYSGLSCLPLARIAWLQFHKRSPINLRGLAGVPRKRNPKGIALIILGLLERERRIGDGTSVAEARVLGNWLLEQRVDRRLWRHSAWGYHFDWAARAFFVPVGTPNAITTCYAARALYALGDATGDSRFIDTAVDAGYFLDSLYTEHDGSGYYAYIPGESAFVHNANLWVTAFVAETARRTGDSAMCERALRAAMLSVSMQRDDGAWAYGLRSHHAFVDGFHTGYNLEALHCLRQAAGTRCFDDAIDRGLKYYRNTFFTPDGTAKYYADRIWPLDMHSFAQALITLLTVSPVESDRPLAQRVFDRAMQTLYLPAERRFAYQRTARSVNRVDYLRWTQAWAFYSIGLLANHVQPDALSSHSLSRREFA</sequence>
<dbReference type="EMBL" id="QJJY01000003">
    <property type="protein sequence ID" value="PXX38178.1"/>
    <property type="molecule type" value="Genomic_DNA"/>
</dbReference>
<protein>
    <recommendedName>
        <fullName evidence="3">Aspartate-semialdehyde dehydrogenase</fullName>
    </recommendedName>
</protein>
<comment type="caution">
    <text evidence="1">The sequence shown here is derived from an EMBL/GenBank/DDBJ whole genome shotgun (WGS) entry which is preliminary data.</text>
</comment>
<name>A0A318J2M4_BURPY</name>
<dbReference type="AlphaFoldDB" id="A0A318J2M4"/>
<dbReference type="Gene3D" id="1.50.10.20">
    <property type="match status" value="1"/>
</dbReference>
<evidence type="ECO:0008006" key="3">
    <source>
        <dbReference type="Google" id="ProtNLM"/>
    </source>
</evidence>
<accession>A0A318J2M4</accession>
<evidence type="ECO:0000313" key="2">
    <source>
        <dbReference type="Proteomes" id="UP000247755"/>
    </source>
</evidence>
<proteinExistence type="predicted"/>
<evidence type="ECO:0000313" key="1">
    <source>
        <dbReference type="EMBL" id="PXX38178.1"/>
    </source>
</evidence>